<evidence type="ECO:0000256" key="3">
    <source>
        <dbReference type="ARBA" id="ARBA00023163"/>
    </source>
</evidence>
<evidence type="ECO:0000259" key="4">
    <source>
        <dbReference type="PROSITE" id="PS50949"/>
    </source>
</evidence>
<dbReference type="RefSeq" id="WP_345375716.1">
    <property type="nucleotide sequence ID" value="NZ_BAABLM010000003.1"/>
</dbReference>
<dbReference type="PROSITE" id="PS50949">
    <property type="entry name" value="HTH_GNTR"/>
    <property type="match status" value="1"/>
</dbReference>
<evidence type="ECO:0000256" key="1">
    <source>
        <dbReference type="ARBA" id="ARBA00023015"/>
    </source>
</evidence>
<keyword evidence="2" id="KW-0238">DNA-binding</keyword>
<feature type="domain" description="HTH gntR-type" evidence="4">
    <location>
        <begin position="14"/>
        <end position="81"/>
    </location>
</feature>
<name>A0ABP8W0Y8_9MICO</name>
<dbReference type="EMBL" id="BAABLM010000003">
    <property type="protein sequence ID" value="GAA4675536.1"/>
    <property type="molecule type" value="Genomic_DNA"/>
</dbReference>
<dbReference type="Gene3D" id="1.10.10.10">
    <property type="entry name" value="Winged helix-like DNA-binding domain superfamily/Winged helix DNA-binding domain"/>
    <property type="match status" value="1"/>
</dbReference>
<dbReference type="PANTHER" id="PTHR43537:SF24">
    <property type="entry name" value="GLUCONATE OPERON TRANSCRIPTIONAL REPRESSOR"/>
    <property type="match status" value="1"/>
</dbReference>
<protein>
    <submittedName>
        <fullName evidence="5">GntR family transcriptional regulator</fullName>
    </submittedName>
</protein>
<reference evidence="6" key="1">
    <citation type="journal article" date="2019" name="Int. J. Syst. Evol. Microbiol.">
        <title>The Global Catalogue of Microorganisms (GCM) 10K type strain sequencing project: providing services to taxonomists for standard genome sequencing and annotation.</title>
        <authorList>
            <consortium name="The Broad Institute Genomics Platform"/>
            <consortium name="The Broad Institute Genome Sequencing Center for Infectious Disease"/>
            <person name="Wu L."/>
            <person name="Ma J."/>
        </authorList>
    </citation>
    <scope>NUCLEOTIDE SEQUENCE [LARGE SCALE GENOMIC DNA]</scope>
    <source>
        <strain evidence="6">JCM 18956</strain>
    </source>
</reference>
<dbReference type="InterPro" id="IPR000524">
    <property type="entry name" value="Tscrpt_reg_HTH_GntR"/>
</dbReference>
<comment type="caution">
    <text evidence="5">The sequence shown here is derived from an EMBL/GenBank/DDBJ whole genome shotgun (WGS) entry which is preliminary data.</text>
</comment>
<accession>A0ABP8W0Y8</accession>
<sequence>MPVPVPAATPAPRRLLRDVVFDKMLAAIGDGTLELGERLNDDELVTWLGVSRTPVREAIAKLADYGLVDIEANRYTRVINPTIDEFADTTRTAFGVWGLVAARGIPLLTDAQAKTFATTLAKVGRAADGTLKQGSIAGFAAALDILVEASGSTSLARLVQTVSDRAVLLFGLASEKVTFSVAAALVPALTDAGAARDGEAGFRAFREAIAGMGDYVGKVGEAGIFLPSAQ</sequence>
<dbReference type="Proteomes" id="UP001501295">
    <property type="component" value="Unassembled WGS sequence"/>
</dbReference>
<evidence type="ECO:0000256" key="2">
    <source>
        <dbReference type="ARBA" id="ARBA00023125"/>
    </source>
</evidence>
<dbReference type="PANTHER" id="PTHR43537">
    <property type="entry name" value="TRANSCRIPTIONAL REGULATOR, GNTR FAMILY"/>
    <property type="match status" value="1"/>
</dbReference>
<keyword evidence="1" id="KW-0805">Transcription regulation</keyword>
<keyword evidence="3" id="KW-0804">Transcription</keyword>
<dbReference type="SUPFAM" id="SSF46785">
    <property type="entry name" value="Winged helix' DNA-binding domain"/>
    <property type="match status" value="1"/>
</dbReference>
<dbReference type="InterPro" id="IPR036390">
    <property type="entry name" value="WH_DNA-bd_sf"/>
</dbReference>
<evidence type="ECO:0000313" key="5">
    <source>
        <dbReference type="EMBL" id="GAA4675536.1"/>
    </source>
</evidence>
<evidence type="ECO:0000313" key="6">
    <source>
        <dbReference type="Proteomes" id="UP001501295"/>
    </source>
</evidence>
<dbReference type="InterPro" id="IPR036388">
    <property type="entry name" value="WH-like_DNA-bd_sf"/>
</dbReference>
<proteinExistence type="predicted"/>
<dbReference type="Pfam" id="PF00392">
    <property type="entry name" value="GntR"/>
    <property type="match status" value="1"/>
</dbReference>
<keyword evidence="6" id="KW-1185">Reference proteome</keyword>
<dbReference type="SMART" id="SM00345">
    <property type="entry name" value="HTH_GNTR"/>
    <property type="match status" value="1"/>
</dbReference>
<organism evidence="5 6">
    <name type="scientific">Frondihabitans cladoniiphilus</name>
    <dbReference type="NCBI Taxonomy" id="715785"/>
    <lineage>
        <taxon>Bacteria</taxon>
        <taxon>Bacillati</taxon>
        <taxon>Actinomycetota</taxon>
        <taxon>Actinomycetes</taxon>
        <taxon>Micrococcales</taxon>
        <taxon>Microbacteriaceae</taxon>
        <taxon>Frondihabitans</taxon>
    </lineage>
</organism>
<gene>
    <name evidence="5" type="ORF">GCM10025780_20120</name>
</gene>